<dbReference type="GO" id="GO:0005925">
    <property type="term" value="C:focal adhesion"/>
    <property type="evidence" value="ECO:0007669"/>
    <property type="project" value="TreeGrafter"/>
</dbReference>
<dbReference type="PRINTS" id="PR00213">
    <property type="entry name" value="MYELINP0"/>
</dbReference>
<dbReference type="InterPro" id="IPR013783">
    <property type="entry name" value="Ig-like_fold"/>
</dbReference>
<dbReference type="InterPro" id="IPR013106">
    <property type="entry name" value="Ig_V-set"/>
</dbReference>
<evidence type="ECO:0000256" key="8">
    <source>
        <dbReference type="ARBA" id="ARBA00023319"/>
    </source>
</evidence>
<keyword evidence="2" id="KW-0812">Transmembrane</keyword>
<dbReference type="GO" id="GO:0009986">
    <property type="term" value="C:cell surface"/>
    <property type="evidence" value="ECO:0007669"/>
    <property type="project" value="TreeGrafter"/>
</dbReference>
<keyword evidence="5" id="KW-0472">Membrane</keyword>
<keyword evidence="3" id="KW-0732">Signal</keyword>
<dbReference type="PANTHER" id="PTHR13869">
    <property type="entry name" value="MYELIN P0 RELATED"/>
    <property type="match status" value="1"/>
</dbReference>
<keyword evidence="8" id="KW-0393">Immunoglobulin domain</keyword>
<dbReference type="InterPro" id="IPR000920">
    <property type="entry name" value="Myelin_P0-rel"/>
</dbReference>
<evidence type="ECO:0000256" key="6">
    <source>
        <dbReference type="ARBA" id="ARBA00023157"/>
    </source>
</evidence>
<dbReference type="Gene3D" id="2.60.40.10">
    <property type="entry name" value="Immunoglobulins"/>
    <property type="match status" value="1"/>
</dbReference>
<evidence type="ECO:0000256" key="1">
    <source>
        <dbReference type="ARBA" id="ARBA00004479"/>
    </source>
</evidence>
<evidence type="ECO:0000259" key="9">
    <source>
        <dbReference type="Pfam" id="PF07686"/>
    </source>
</evidence>
<evidence type="ECO:0000256" key="5">
    <source>
        <dbReference type="ARBA" id="ARBA00023136"/>
    </source>
</evidence>
<keyword evidence="7" id="KW-0325">Glycoprotein</keyword>
<accession>A0A8C6S942</accession>
<name>A0A8C6S942_9GOBI</name>
<reference evidence="10" key="1">
    <citation type="submission" date="2025-08" db="UniProtKB">
        <authorList>
            <consortium name="Ensembl"/>
        </authorList>
    </citation>
    <scope>IDENTIFICATION</scope>
</reference>
<evidence type="ECO:0000256" key="4">
    <source>
        <dbReference type="ARBA" id="ARBA00022989"/>
    </source>
</evidence>
<keyword evidence="6" id="KW-1015">Disulfide bond</keyword>
<dbReference type="AlphaFoldDB" id="A0A8C6S942"/>
<dbReference type="Pfam" id="PF07686">
    <property type="entry name" value="V-set"/>
    <property type="match status" value="1"/>
</dbReference>
<keyword evidence="11" id="KW-1185">Reference proteome</keyword>
<evidence type="ECO:0000313" key="10">
    <source>
        <dbReference type="Ensembl" id="ENSNMLP00000002221.1"/>
    </source>
</evidence>
<evidence type="ECO:0000256" key="3">
    <source>
        <dbReference type="ARBA" id="ARBA00022729"/>
    </source>
</evidence>
<sequence>MSPLEQSQSLAESSQTAVIRISQSSSVSQILFLNSLFFSVSQSSAIDVRGDDDVIVETNTIATLKFSFTSYQQVSRFTKVEWSFISGLTLGSALCVQILVYENRTSFHRLSEFKDRLHFIGDIDKGDVSIQLSPVQFSDSGNYLCRVYNPPDTSGPDGHIELHVVRRDEPSTNPPPTGQSRLELHDFNKNLIAIFLTDIVILFQNPNSHVELQGLLLAHAQHPN</sequence>
<dbReference type="GO" id="GO:0005886">
    <property type="term" value="C:plasma membrane"/>
    <property type="evidence" value="ECO:0007669"/>
    <property type="project" value="TreeGrafter"/>
</dbReference>
<reference evidence="10" key="2">
    <citation type="submission" date="2025-09" db="UniProtKB">
        <authorList>
            <consortium name="Ensembl"/>
        </authorList>
    </citation>
    <scope>IDENTIFICATION</scope>
</reference>
<dbReference type="SUPFAM" id="SSF48726">
    <property type="entry name" value="Immunoglobulin"/>
    <property type="match status" value="1"/>
</dbReference>
<evidence type="ECO:0000256" key="7">
    <source>
        <dbReference type="ARBA" id="ARBA00023180"/>
    </source>
</evidence>
<dbReference type="PANTHER" id="PTHR13869:SF19">
    <property type="entry name" value="MYELIN PROTEIN ZERO-LIKE PROTEIN 1"/>
    <property type="match status" value="1"/>
</dbReference>
<evidence type="ECO:0000256" key="2">
    <source>
        <dbReference type="ARBA" id="ARBA00022692"/>
    </source>
</evidence>
<feature type="domain" description="Immunoglobulin V-set" evidence="9">
    <location>
        <begin position="52"/>
        <end position="164"/>
    </location>
</feature>
<keyword evidence="4" id="KW-1133">Transmembrane helix</keyword>
<organism evidence="10 11">
    <name type="scientific">Neogobius melanostomus</name>
    <name type="common">round goby</name>
    <dbReference type="NCBI Taxonomy" id="47308"/>
    <lineage>
        <taxon>Eukaryota</taxon>
        <taxon>Metazoa</taxon>
        <taxon>Chordata</taxon>
        <taxon>Craniata</taxon>
        <taxon>Vertebrata</taxon>
        <taxon>Euteleostomi</taxon>
        <taxon>Actinopterygii</taxon>
        <taxon>Neopterygii</taxon>
        <taxon>Teleostei</taxon>
        <taxon>Neoteleostei</taxon>
        <taxon>Acanthomorphata</taxon>
        <taxon>Gobiaria</taxon>
        <taxon>Gobiiformes</taxon>
        <taxon>Gobioidei</taxon>
        <taxon>Gobiidae</taxon>
        <taxon>Benthophilinae</taxon>
        <taxon>Neogobiini</taxon>
        <taxon>Neogobius</taxon>
    </lineage>
</organism>
<dbReference type="Proteomes" id="UP000694523">
    <property type="component" value="Unplaced"/>
</dbReference>
<protein>
    <recommendedName>
        <fullName evidence="9">Immunoglobulin V-set domain-containing protein</fullName>
    </recommendedName>
</protein>
<evidence type="ECO:0000313" key="11">
    <source>
        <dbReference type="Proteomes" id="UP000694523"/>
    </source>
</evidence>
<comment type="subcellular location">
    <subcellularLocation>
        <location evidence="1">Membrane</location>
        <topology evidence="1">Single-pass type I membrane protein</topology>
    </subcellularLocation>
</comment>
<dbReference type="Ensembl" id="ENSNMLT00000002563.1">
    <property type="protein sequence ID" value="ENSNMLP00000002221.1"/>
    <property type="gene ID" value="ENSNMLG00000001669.1"/>
</dbReference>
<proteinExistence type="predicted"/>
<dbReference type="InterPro" id="IPR036179">
    <property type="entry name" value="Ig-like_dom_sf"/>
</dbReference>